<dbReference type="RefSeq" id="XP_029123272.1">
    <property type="nucleotide sequence ID" value="XM_029267439.1"/>
</dbReference>
<keyword evidence="1" id="KW-1185">Reference proteome</keyword>
<accession>A0A8N4F2A1</accession>
<reference evidence="2" key="1">
    <citation type="submission" date="2025-08" db="UniProtKB">
        <authorList>
            <consortium name="RefSeq"/>
        </authorList>
    </citation>
    <scope>IDENTIFICATION</scope>
</reference>
<organism evidence="1 2">
    <name type="scientific">Elaeis guineensis var. tenera</name>
    <name type="common">Oil palm</name>
    <dbReference type="NCBI Taxonomy" id="51953"/>
    <lineage>
        <taxon>Eukaryota</taxon>
        <taxon>Viridiplantae</taxon>
        <taxon>Streptophyta</taxon>
        <taxon>Embryophyta</taxon>
        <taxon>Tracheophyta</taxon>
        <taxon>Spermatophyta</taxon>
        <taxon>Magnoliopsida</taxon>
        <taxon>Liliopsida</taxon>
        <taxon>Arecaceae</taxon>
        <taxon>Arecoideae</taxon>
        <taxon>Cocoseae</taxon>
        <taxon>Elaeidinae</taxon>
        <taxon>Elaeis</taxon>
    </lineage>
</organism>
<proteinExistence type="predicted"/>
<dbReference type="Proteomes" id="UP000504607">
    <property type="component" value="Chromosome 11"/>
</dbReference>
<name>A0A8N4F2A1_ELAGV</name>
<evidence type="ECO:0000313" key="1">
    <source>
        <dbReference type="Proteomes" id="UP000504607"/>
    </source>
</evidence>
<dbReference type="AlphaFoldDB" id="A0A8N4F2A1"/>
<dbReference type="PANTHER" id="PTHR36333">
    <property type="entry name" value="DIMETHYLALLYL, ADENOSINE TRNA METHYLTHIOTRANSFERASE"/>
    <property type="match status" value="1"/>
</dbReference>
<dbReference type="GO" id="GO:0009570">
    <property type="term" value="C:chloroplast stroma"/>
    <property type="evidence" value="ECO:0007669"/>
    <property type="project" value="TreeGrafter"/>
</dbReference>
<evidence type="ECO:0000313" key="2">
    <source>
        <dbReference type="RefSeq" id="XP_029123272.1"/>
    </source>
</evidence>
<dbReference type="PANTHER" id="PTHR36333:SF1">
    <property type="entry name" value="DIMETHYLALLYL, ADENOSINE TRNA METHYLTHIOTRANSFERASE"/>
    <property type="match status" value="1"/>
</dbReference>
<gene>
    <name evidence="2" type="primary">LOC105054272</name>
</gene>
<protein>
    <submittedName>
        <fullName evidence="2">Uncharacterized protein LOC105054272</fullName>
    </submittedName>
</protein>
<sequence length="143" mass="16946">MLIRPQGGHIVRLEFKRRLEKDADARGARPVPETNGGLEYFLDIEARKLEFKNPDREVGLEVPVRKYTQRFVKGCQKRREMEDRLIELEVIQKVLLRGYRIARYVDQLRCWVAHSYVVWLILQKEAAAFMENVRSTVLKYITI</sequence>